<dbReference type="InterPro" id="IPR050871">
    <property type="entry name" value="26S_Proteasome/COP9_Components"/>
</dbReference>
<evidence type="ECO:0000313" key="3">
    <source>
        <dbReference type="Proteomes" id="UP000549394"/>
    </source>
</evidence>
<dbReference type="SUPFAM" id="SSF48452">
    <property type="entry name" value="TPR-like"/>
    <property type="match status" value="1"/>
</dbReference>
<dbReference type="Gene3D" id="1.25.40.570">
    <property type="match status" value="1"/>
</dbReference>
<dbReference type="AlphaFoldDB" id="A0A7I8WF24"/>
<name>A0A7I8WF24_9ANNE</name>
<protein>
    <recommendedName>
        <fullName evidence="1">PCI domain-containing protein</fullName>
    </recommendedName>
</protein>
<feature type="domain" description="PCI" evidence="1">
    <location>
        <begin position="153"/>
        <end position="320"/>
    </location>
</feature>
<accession>A0A7I8WF24</accession>
<dbReference type="InterPro" id="IPR000717">
    <property type="entry name" value="PCI_dom"/>
</dbReference>
<dbReference type="Proteomes" id="UP000549394">
    <property type="component" value="Unassembled WGS sequence"/>
</dbReference>
<dbReference type="InterPro" id="IPR036390">
    <property type="entry name" value="WH_DNA-bd_sf"/>
</dbReference>
<keyword evidence="3" id="KW-1185">Reference proteome</keyword>
<organism evidence="2 3">
    <name type="scientific">Dimorphilus gyrociliatus</name>
    <dbReference type="NCBI Taxonomy" id="2664684"/>
    <lineage>
        <taxon>Eukaryota</taxon>
        <taxon>Metazoa</taxon>
        <taxon>Spiralia</taxon>
        <taxon>Lophotrochozoa</taxon>
        <taxon>Annelida</taxon>
        <taxon>Polychaeta</taxon>
        <taxon>Polychaeta incertae sedis</taxon>
        <taxon>Dinophilidae</taxon>
        <taxon>Dimorphilus</taxon>
    </lineage>
</organism>
<dbReference type="InterPro" id="IPR011990">
    <property type="entry name" value="TPR-like_helical_dom_sf"/>
</dbReference>
<gene>
    <name evidence="2" type="ORF">DGYR_LOCUS14031</name>
</gene>
<dbReference type="Pfam" id="PF01399">
    <property type="entry name" value="PCI"/>
    <property type="match status" value="1"/>
</dbReference>
<dbReference type="EMBL" id="CAJFCJ010000086">
    <property type="protein sequence ID" value="CAD5126805.1"/>
    <property type="molecule type" value="Genomic_DNA"/>
</dbReference>
<dbReference type="PROSITE" id="PS50250">
    <property type="entry name" value="PCI"/>
    <property type="match status" value="1"/>
</dbReference>
<evidence type="ECO:0000259" key="1">
    <source>
        <dbReference type="PROSITE" id="PS50250"/>
    </source>
</evidence>
<dbReference type="SUPFAM" id="SSF46785">
    <property type="entry name" value="Winged helix' DNA-binding domain"/>
    <property type="match status" value="1"/>
</dbReference>
<evidence type="ECO:0000313" key="2">
    <source>
        <dbReference type="EMBL" id="CAD5126805.1"/>
    </source>
</evidence>
<comment type="caution">
    <text evidence="2">The sequence shown here is derived from an EMBL/GenBank/DDBJ whole genome shotgun (WGS) entry which is preliminary data.</text>
</comment>
<sequence length="340" mass="39963">MVKSSPEPQHNSDKLIKILLQSLFEEQNLKKSSKDEILEFLKKLKKYLKKHKRKFICNEVKIKICELLMLNKNYRKCLRVTKKLVKKLKKIDDKIKLITLYVIESKVYYSIKNSSKAKSALTSARALALGLYNPKIMSEIDMRSGMYSCDDRSYLAATAYFLEALDISKDYKNNEYLKCLSYLILCKIILKKFEEINGIFENKNYRICINEKIIEFMMKIKKSCENKNLKSFNELLSENYEILDDFLKKHLEYLYDLTLNANILKIVKPYSQLKIQFIADKLNFDKSLVENKLRLLILDGKIHGNIDQSMEALIISENVKDENIVEARQVDKLLEFTENL</sequence>
<dbReference type="PANTHER" id="PTHR10678">
    <property type="entry name" value="26S PROTEASOME NON-ATPASE REGULATORY SUBUNIT 11/COP9 SIGNALOSOME COMPLEX SUBUNIT 2"/>
    <property type="match status" value="1"/>
</dbReference>
<dbReference type="OrthoDB" id="1418352at2759"/>
<dbReference type="SMART" id="SM00753">
    <property type="entry name" value="PAM"/>
    <property type="match status" value="1"/>
</dbReference>
<dbReference type="SMART" id="SM00088">
    <property type="entry name" value="PINT"/>
    <property type="match status" value="1"/>
</dbReference>
<proteinExistence type="predicted"/>
<reference evidence="2 3" key="1">
    <citation type="submission" date="2020-08" db="EMBL/GenBank/DDBJ databases">
        <authorList>
            <person name="Hejnol A."/>
        </authorList>
    </citation>
    <scope>NUCLEOTIDE SEQUENCE [LARGE SCALE GENOMIC DNA]</scope>
</reference>